<protein>
    <submittedName>
        <fullName evidence="1">Uncharacterized protein</fullName>
    </submittedName>
</protein>
<proteinExistence type="predicted"/>
<accession>A0ABQ8THS7</accession>
<reference evidence="1 2" key="1">
    <citation type="journal article" date="2022" name="Allergy">
        <title>Genome assembly and annotation of Periplaneta americana reveal a comprehensive cockroach allergen profile.</title>
        <authorList>
            <person name="Wang L."/>
            <person name="Xiong Q."/>
            <person name="Saelim N."/>
            <person name="Wang L."/>
            <person name="Nong W."/>
            <person name="Wan A.T."/>
            <person name="Shi M."/>
            <person name="Liu X."/>
            <person name="Cao Q."/>
            <person name="Hui J.H.L."/>
            <person name="Sookrung N."/>
            <person name="Leung T.F."/>
            <person name="Tungtrongchitr A."/>
            <person name="Tsui S.K.W."/>
        </authorList>
    </citation>
    <scope>NUCLEOTIDE SEQUENCE [LARGE SCALE GENOMIC DNA]</scope>
    <source>
        <strain evidence="1">PWHHKU_190912</strain>
    </source>
</reference>
<gene>
    <name evidence="1" type="ORF">ANN_07249</name>
</gene>
<dbReference type="EMBL" id="JAJSOF020000011">
    <property type="protein sequence ID" value="KAJ4445444.1"/>
    <property type="molecule type" value="Genomic_DNA"/>
</dbReference>
<sequence>MGKSKKGFNWKARQVVQTDIDNSSTTKIKLDSSVISVKNDDECNTLVIPSQKRKTRKKNDSVVVKKILSKSQRKRLEKIVEKKKKKENINLIYKREQFIEQKSCEYRT</sequence>
<evidence type="ECO:0000313" key="1">
    <source>
        <dbReference type="EMBL" id="KAJ4445444.1"/>
    </source>
</evidence>
<evidence type="ECO:0000313" key="2">
    <source>
        <dbReference type="Proteomes" id="UP001148838"/>
    </source>
</evidence>
<name>A0ABQ8THS7_PERAM</name>
<keyword evidence="2" id="KW-1185">Reference proteome</keyword>
<dbReference type="Proteomes" id="UP001148838">
    <property type="component" value="Unassembled WGS sequence"/>
</dbReference>
<organism evidence="1 2">
    <name type="scientific">Periplaneta americana</name>
    <name type="common">American cockroach</name>
    <name type="synonym">Blatta americana</name>
    <dbReference type="NCBI Taxonomy" id="6978"/>
    <lineage>
        <taxon>Eukaryota</taxon>
        <taxon>Metazoa</taxon>
        <taxon>Ecdysozoa</taxon>
        <taxon>Arthropoda</taxon>
        <taxon>Hexapoda</taxon>
        <taxon>Insecta</taxon>
        <taxon>Pterygota</taxon>
        <taxon>Neoptera</taxon>
        <taxon>Polyneoptera</taxon>
        <taxon>Dictyoptera</taxon>
        <taxon>Blattodea</taxon>
        <taxon>Blattoidea</taxon>
        <taxon>Blattidae</taxon>
        <taxon>Blattinae</taxon>
        <taxon>Periplaneta</taxon>
    </lineage>
</organism>
<comment type="caution">
    <text evidence="1">The sequence shown here is derived from an EMBL/GenBank/DDBJ whole genome shotgun (WGS) entry which is preliminary data.</text>
</comment>